<dbReference type="InterPro" id="IPR013897">
    <property type="entry name" value="Duc1"/>
</dbReference>
<feature type="transmembrane region" description="Helical" evidence="2">
    <location>
        <begin position="50"/>
        <end position="69"/>
    </location>
</feature>
<evidence type="ECO:0000259" key="3">
    <source>
        <dbReference type="Pfam" id="PF08588"/>
    </source>
</evidence>
<protein>
    <recommendedName>
        <fullName evidence="3">Domain of unknown function at the cortex 1 domain-containing protein</fullName>
    </recommendedName>
</protein>
<proteinExistence type="predicted"/>
<organism evidence="4">
    <name type="scientific">Corethron hystrix</name>
    <dbReference type="NCBI Taxonomy" id="216773"/>
    <lineage>
        <taxon>Eukaryota</taxon>
        <taxon>Sar</taxon>
        <taxon>Stramenopiles</taxon>
        <taxon>Ochrophyta</taxon>
        <taxon>Bacillariophyta</taxon>
        <taxon>Coscinodiscophyceae</taxon>
        <taxon>Corethrophycidae</taxon>
        <taxon>Corethrales</taxon>
        <taxon>Corethraceae</taxon>
        <taxon>Corethron</taxon>
    </lineage>
</organism>
<dbReference type="EMBL" id="HBFR01011310">
    <property type="protein sequence ID" value="CAD8880967.1"/>
    <property type="molecule type" value="Transcribed_RNA"/>
</dbReference>
<name>A0A7S1FQA5_9STRA</name>
<keyword evidence="2" id="KW-1133">Transmembrane helix</keyword>
<evidence type="ECO:0000256" key="1">
    <source>
        <dbReference type="SAM" id="MobiDB-lite"/>
    </source>
</evidence>
<reference evidence="4" key="1">
    <citation type="submission" date="2021-01" db="EMBL/GenBank/DDBJ databases">
        <authorList>
            <person name="Corre E."/>
            <person name="Pelletier E."/>
            <person name="Niang G."/>
            <person name="Scheremetjew M."/>
            <person name="Finn R."/>
            <person name="Kale V."/>
            <person name="Holt S."/>
            <person name="Cochrane G."/>
            <person name="Meng A."/>
            <person name="Brown T."/>
            <person name="Cohen L."/>
        </authorList>
    </citation>
    <scope>NUCLEOTIDE SEQUENCE</scope>
    <source>
        <strain evidence="4">308</strain>
    </source>
</reference>
<gene>
    <name evidence="4" type="ORF">CHYS00102_LOCUS8154</name>
</gene>
<evidence type="ECO:0000313" key="4">
    <source>
        <dbReference type="EMBL" id="CAD8880967.1"/>
    </source>
</evidence>
<sequence>MTNRRSMPSLHIVGNRLTCSSLSSNGNIQLSVCRSSPPSTRQKRWKRSSILTGFPPFLFTLATALIGMANGASSGILHGDRFIQVENDGDGSNVLGGMREKLNSVVSNSLVKEPHFKDNTEAGGAKGRSGATNTSIFSPRSTNEVDDLYFIYVNDLVRVPTNSQPFPINDDFFEGFFLPMFRTASMPPEDDVDGRRTQEHFQGKKRMFEFQFQGRLKQRPEGHLWLSIEIDNPVKIGMIQRAFLKVALNFISRRNKGFHYSFGDLHDKTEEDIKEGNYEKLHLSFALDHALSRLVISGEEDDLPRLGTNIPETRESVKRRKRGESGAFPGWNTRNTYTMSIWSEYIDFFLWKIVNIPGIRPFGISKIIGKQNINVMYYSVEGCSDVDGNQPHLRKDMKVFAHYEIGHLKHTEGGNTQKYINKISKTEIEDCGTIGNVMNENICFSHDLEENTS</sequence>
<feature type="domain" description="Domain of unknown function at the cortex 1" evidence="3">
    <location>
        <begin position="157"/>
        <end position="389"/>
    </location>
</feature>
<keyword evidence="2" id="KW-0812">Transmembrane</keyword>
<dbReference type="Pfam" id="PF08588">
    <property type="entry name" value="Duc1"/>
    <property type="match status" value="1"/>
</dbReference>
<feature type="region of interest" description="Disordered" evidence="1">
    <location>
        <begin position="116"/>
        <end position="138"/>
    </location>
</feature>
<evidence type="ECO:0000256" key="2">
    <source>
        <dbReference type="SAM" id="Phobius"/>
    </source>
</evidence>
<keyword evidence="2" id="KW-0472">Membrane</keyword>
<accession>A0A7S1FQA5</accession>
<dbReference type="AlphaFoldDB" id="A0A7S1FQA5"/>